<accession>A0A8H3D7M4</accession>
<feature type="transmembrane region" description="Helical" evidence="1">
    <location>
        <begin position="254"/>
        <end position="276"/>
    </location>
</feature>
<gene>
    <name evidence="2" type="ORF">RDB_LOCUS129307</name>
</gene>
<evidence type="ECO:0000313" key="3">
    <source>
        <dbReference type="Proteomes" id="UP000663853"/>
    </source>
</evidence>
<keyword evidence="1" id="KW-0472">Membrane</keyword>
<evidence type="ECO:0000256" key="1">
    <source>
        <dbReference type="SAM" id="Phobius"/>
    </source>
</evidence>
<organism evidence="2 3">
    <name type="scientific">Rhizoctonia solani</name>
    <dbReference type="NCBI Taxonomy" id="456999"/>
    <lineage>
        <taxon>Eukaryota</taxon>
        <taxon>Fungi</taxon>
        <taxon>Dikarya</taxon>
        <taxon>Basidiomycota</taxon>
        <taxon>Agaricomycotina</taxon>
        <taxon>Agaricomycetes</taxon>
        <taxon>Cantharellales</taxon>
        <taxon>Ceratobasidiaceae</taxon>
        <taxon>Rhizoctonia</taxon>
    </lineage>
</organism>
<comment type="caution">
    <text evidence="2">The sequence shown here is derived from an EMBL/GenBank/DDBJ whole genome shotgun (WGS) entry which is preliminary data.</text>
</comment>
<keyword evidence="1" id="KW-0812">Transmembrane</keyword>
<dbReference type="EMBL" id="CAJMXA010003687">
    <property type="protein sequence ID" value="CAE6511370.1"/>
    <property type="molecule type" value="Genomic_DNA"/>
</dbReference>
<reference evidence="2" key="1">
    <citation type="submission" date="2021-01" db="EMBL/GenBank/DDBJ databases">
        <authorList>
            <person name="Kaushik A."/>
        </authorList>
    </citation>
    <scope>NUCLEOTIDE SEQUENCE</scope>
    <source>
        <strain evidence="2">AG6-10EEA</strain>
    </source>
</reference>
<feature type="transmembrane region" description="Helical" evidence="1">
    <location>
        <begin position="221"/>
        <end position="248"/>
    </location>
</feature>
<feature type="transmembrane region" description="Helical" evidence="1">
    <location>
        <begin position="26"/>
        <end position="44"/>
    </location>
</feature>
<dbReference type="Proteomes" id="UP000663853">
    <property type="component" value="Unassembled WGS sequence"/>
</dbReference>
<dbReference type="AlphaFoldDB" id="A0A8H3D7M4"/>
<proteinExistence type="predicted"/>
<sequence length="294" mass="33108">MSEPDRNHANEFEQEIGRATRARTRLIVEGFSNLALIATFFAGVQAQLISMTSSGREKSAYGPIAMATNAAFFGGLIFSVFTAVLATLSARWFSILREDDADFLSSRWLSQDSKHEDPALLENYLDHQIRSLERIERGECRSLPNSRPVSQYIEKQSDKGFDPVLFDAECILRLLKKERGYPNHRNDIEQQTQVGDLARMSGAESATTKPEMPKSTYREWVLSYVLLSPLVACLPSFGLFTTGILLLTWDTQPVPVAIFTSVTVFICVVPLFGFFVKHRHKHVINYINLGRPSL</sequence>
<keyword evidence="1" id="KW-1133">Transmembrane helix</keyword>
<name>A0A8H3D7M4_9AGAM</name>
<evidence type="ECO:0000313" key="2">
    <source>
        <dbReference type="EMBL" id="CAE6511370.1"/>
    </source>
</evidence>
<protein>
    <submittedName>
        <fullName evidence="2">Uncharacterized protein</fullName>
    </submittedName>
</protein>
<feature type="transmembrane region" description="Helical" evidence="1">
    <location>
        <begin position="64"/>
        <end position="88"/>
    </location>
</feature>